<accession>A0AAD6YFX9</accession>
<dbReference type="InterPro" id="IPR050789">
    <property type="entry name" value="Diverse_Enzym_Activities"/>
</dbReference>
<keyword evidence="2" id="KW-0378">Hydrolase</keyword>
<evidence type="ECO:0000313" key="5">
    <source>
        <dbReference type="Proteomes" id="UP001219525"/>
    </source>
</evidence>
<protein>
    <submittedName>
        <fullName evidence="4">Beta-lactamase family protein</fullName>
    </submittedName>
</protein>
<name>A0AAD6YFX9_9AGAR</name>
<evidence type="ECO:0000259" key="3">
    <source>
        <dbReference type="Pfam" id="PF00144"/>
    </source>
</evidence>
<dbReference type="EMBL" id="JARJCW010000013">
    <property type="protein sequence ID" value="KAJ7217858.1"/>
    <property type="molecule type" value="Genomic_DNA"/>
</dbReference>
<gene>
    <name evidence="4" type="ORF">GGX14DRAFT_598301</name>
</gene>
<dbReference type="InterPro" id="IPR001466">
    <property type="entry name" value="Beta-lactam-related"/>
</dbReference>
<evidence type="ECO:0000256" key="2">
    <source>
        <dbReference type="ARBA" id="ARBA00022801"/>
    </source>
</evidence>
<dbReference type="SUPFAM" id="SSF56601">
    <property type="entry name" value="beta-lactamase/transpeptidase-like"/>
    <property type="match status" value="1"/>
</dbReference>
<dbReference type="PANTHER" id="PTHR43283:SF17">
    <property type="entry name" value="(LOVD), PUTATIVE (AFU_ORTHOLOGUE AFUA_5G00920)-RELATED"/>
    <property type="match status" value="1"/>
</dbReference>
<dbReference type="GO" id="GO:0016787">
    <property type="term" value="F:hydrolase activity"/>
    <property type="evidence" value="ECO:0007669"/>
    <property type="project" value="UniProtKB-KW"/>
</dbReference>
<dbReference type="InterPro" id="IPR012338">
    <property type="entry name" value="Beta-lactam/transpept-like"/>
</dbReference>
<dbReference type="Proteomes" id="UP001219525">
    <property type="component" value="Unassembled WGS sequence"/>
</dbReference>
<dbReference type="Pfam" id="PF00144">
    <property type="entry name" value="Beta-lactamase"/>
    <property type="match status" value="1"/>
</dbReference>
<comment type="similarity">
    <text evidence="1">Belongs to the class-A beta-lactamase family.</text>
</comment>
<comment type="caution">
    <text evidence="4">The sequence shown here is derived from an EMBL/GenBank/DDBJ whole genome shotgun (WGS) entry which is preliminary data.</text>
</comment>
<dbReference type="Gene3D" id="3.40.710.10">
    <property type="entry name" value="DD-peptidase/beta-lactamase superfamily"/>
    <property type="match status" value="1"/>
</dbReference>
<keyword evidence="5" id="KW-1185">Reference proteome</keyword>
<evidence type="ECO:0000313" key="4">
    <source>
        <dbReference type="EMBL" id="KAJ7217858.1"/>
    </source>
</evidence>
<reference evidence="4" key="1">
    <citation type="submission" date="2023-03" db="EMBL/GenBank/DDBJ databases">
        <title>Massive genome expansion in bonnet fungi (Mycena s.s.) driven by repeated elements and novel gene families across ecological guilds.</title>
        <authorList>
            <consortium name="Lawrence Berkeley National Laboratory"/>
            <person name="Harder C.B."/>
            <person name="Miyauchi S."/>
            <person name="Viragh M."/>
            <person name="Kuo A."/>
            <person name="Thoen E."/>
            <person name="Andreopoulos B."/>
            <person name="Lu D."/>
            <person name="Skrede I."/>
            <person name="Drula E."/>
            <person name="Henrissat B."/>
            <person name="Morin E."/>
            <person name="Kohler A."/>
            <person name="Barry K."/>
            <person name="LaButti K."/>
            <person name="Morin E."/>
            <person name="Salamov A."/>
            <person name="Lipzen A."/>
            <person name="Mereny Z."/>
            <person name="Hegedus B."/>
            <person name="Baldrian P."/>
            <person name="Stursova M."/>
            <person name="Weitz H."/>
            <person name="Taylor A."/>
            <person name="Grigoriev I.V."/>
            <person name="Nagy L.G."/>
            <person name="Martin F."/>
            <person name="Kauserud H."/>
        </authorList>
    </citation>
    <scope>NUCLEOTIDE SEQUENCE</scope>
    <source>
        <strain evidence="4">9144</strain>
    </source>
</reference>
<dbReference type="PANTHER" id="PTHR43283">
    <property type="entry name" value="BETA-LACTAMASE-RELATED"/>
    <property type="match status" value="1"/>
</dbReference>
<evidence type="ECO:0000256" key="1">
    <source>
        <dbReference type="ARBA" id="ARBA00009009"/>
    </source>
</evidence>
<organism evidence="4 5">
    <name type="scientific">Mycena pura</name>
    <dbReference type="NCBI Taxonomy" id="153505"/>
    <lineage>
        <taxon>Eukaryota</taxon>
        <taxon>Fungi</taxon>
        <taxon>Dikarya</taxon>
        <taxon>Basidiomycota</taxon>
        <taxon>Agaricomycotina</taxon>
        <taxon>Agaricomycetes</taxon>
        <taxon>Agaricomycetidae</taxon>
        <taxon>Agaricales</taxon>
        <taxon>Marasmiineae</taxon>
        <taxon>Mycenaceae</taxon>
        <taxon>Mycena</taxon>
    </lineage>
</organism>
<dbReference type="AlphaFoldDB" id="A0AAD6YFX9"/>
<proteinExistence type="inferred from homology"/>
<feature type="domain" description="Beta-lactamase-related" evidence="3">
    <location>
        <begin position="25"/>
        <end position="372"/>
    </location>
</feature>
<sequence>MESFEAELARATDSDNPDILAAIGLVINSKGDTLYHHASGRQSLAPDAPPVDPCSTITLGSAGKFITHIAALQCVYRGLITLDEPVYTHLPELEKFDIISPNTDPHALTQSFTLRRPSKQITLRHLLTHSSGISYHDHPLVKEWSKSDVAAAIKPGDEAPLIVKMASMPLLYEPGDGWSYGSSILWTTILITRLTQQSMPQFVQESIFNPLGMTLSSYQPQSRPDVCARLLKMVRREGERLVPVDDIVQDLTCSVSDIGTILSDLISPSSKILADRSVELLFQPQFDSSSPALKDLRGDTEDYASPAGIPDTMENPPVNYSLVGLLAEGRLPLSYIPPGTVTWNGMPNVMWAMNKEKGVAMLFATQLLPVDDKRAVDVAMTFMRDAWAKFAQNVCFVTI</sequence>